<protein>
    <submittedName>
        <fullName evidence="4">Pilus assembly protein PapC</fullName>
    </submittedName>
</protein>
<sequence>MGRTLIVCCSIILSVGIKADVDTPSTLGVLSQAEHLPAGFEEHFFDVPLAVRIDVNATMLGDALVILGRDETVRLLSFTDTGDSPLPEADRAEWLALLSTATALGSCTQNCANGLVALHYNLQDSQLSILTDAAERERAPAQYHDLPQDGSNGLILHNQLNIARSGGSATGTAARYNVQATGSLGNWTQVASAELARTGDPDAPTYHSLNQLYGQREFAGNFFRLGYFTPDALGVYRRPRNFGASPDTTLGFMYGTSDSLAVNSSSPSTYPIYVTPSRQGLVEVYRDGVLIYSQAVASGLQTLDTRRLPGGIYPVQVRLIEDGQVTSSSEEMIYKPNNWRNADQPWRYSFFAGKRRQLFNNWGDDVRYDQGLTYGALVNYLLHPRVILGVDAQRVAQKMQYGSSLDWGLSDHFSLYANVYQTAGYGTGMDVQARYQYQGGSVMFSHSRSWLDTRDDFDYLDTVAIRAKSRYTGRTQNSALSVTQRLSLTSSLTGRVSHSSGNTNGTGVDLSWLRNGKLFGSDMSWQVSVFDRPASISTGSRRNRGIDLSINMALGKPGGSLSASIGSRTSRDGERELNGSLGYNKTLSGDFFKSYATGLTADSYGVGLNGSTQFETRVINGDAYAQRSSYDGELSGGLNLNSTVAVGAGNLAASGSFYGGEGAMIVDLDSDIDNLILRADDMGGSYGAQLKPGRNMVPVSAYKSGSVHFDFAGSDAHAATIHPNVSRYHVNKGGVAYQQVRVLKTLSVLGRLVDPQGRPLGGAHILNHASSSVSEADGFFVLEMSESSPTLHVRHRGQPACSVVLEPTKHKRENNVLVVPDIVCTSVSTVASKGV</sequence>
<dbReference type="InterPro" id="IPR031917">
    <property type="entry name" value="Pilus_assem_C"/>
</dbReference>
<comment type="caution">
    <text evidence="4">The sequence shown here is derived from an EMBL/GenBank/DDBJ whole genome shotgun (WGS) entry which is preliminary data.</text>
</comment>
<dbReference type="RefSeq" id="WP_095036004.1">
    <property type="nucleotide sequence ID" value="NZ_NQKQ01000005.1"/>
</dbReference>
<dbReference type="Pfam" id="PF15976">
    <property type="entry name" value="CooC_C"/>
    <property type="match status" value="1"/>
</dbReference>
<evidence type="ECO:0000259" key="3">
    <source>
        <dbReference type="Pfam" id="PF16967"/>
    </source>
</evidence>
<dbReference type="Proteomes" id="UP000215861">
    <property type="component" value="Unassembled WGS sequence"/>
</dbReference>
<dbReference type="OrthoDB" id="6730090at2"/>
<evidence type="ECO:0000256" key="1">
    <source>
        <dbReference type="ARBA" id="ARBA00022729"/>
    </source>
</evidence>
<evidence type="ECO:0000313" key="5">
    <source>
        <dbReference type="Proteomes" id="UP000215861"/>
    </source>
</evidence>
<feature type="domain" description="Pilus assembly protein E-set like" evidence="3">
    <location>
        <begin position="269"/>
        <end position="335"/>
    </location>
</feature>
<dbReference type="InterPro" id="IPR032636">
    <property type="entry name" value="Pilus_assem_E-set-like_dom"/>
</dbReference>
<evidence type="ECO:0000313" key="4">
    <source>
        <dbReference type="EMBL" id="PAA13862.1"/>
    </source>
</evidence>
<dbReference type="EMBL" id="NQKQ01000005">
    <property type="protein sequence ID" value="PAA13862.1"/>
    <property type="molecule type" value="Genomic_DNA"/>
</dbReference>
<reference evidence="4 5" key="1">
    <citation type="submission" date="2017-08" db="EMBL/GenBank/DDBJ databases">
        <title>Genomic and metabolic characterisation of spoilage-associated Pseudomonas species.</title>
        <authorList>
            <person name="Stanborough T."/>
            <person name="Fegan N."/>
            <person name="Powell S.M."/>
            <person name="Singh T."/>
            <person name="Tamplin M.L."/>
            <person name="Chandry P.S."/>
        </authorList>
    </citation>
    <scope>NUCLEOTIDE SEQUENCE [LARGE SCALE GENOMIC DNA]</scope>
    <source>
        <strain evidence="4 5">F1801</strain>
    </source>
</reference>
<accession>A0A267AQ26</accession>
<proteinExistence type="predicted"/>
<dbReference type="AlphaFoldDB" id="A0A267AQ26"/>
<keyword evidence="1" id="KW-0732">Signal</keyword>
<organism evidence="4 5">
    <name type="scientific">Pseudomonas fragi</name>
    <dbReference type="NCBI Taxonomy" id="296"/>
    <lineage>
        <taxon>Bacteria</taxon>
        <taxon>Pseudomonadati</taxon>
        <taxon>Pseudomonadota</taxon>
        <taxon>Gammaproteobacteria</taxon>
        <taxon>Pseudomonadales</taxon>
        <taxon>Pseudomonadaceae</taxon>
        <taxon>Pseudomonas</taxon>
    </lineage>
</organism>
<gene>
    <name evidence="4" type="ORF">CJU81_06785</name>
</gene>
<dbReference type="Pfam" id="PF16967">
    <property type="entry name" value="TcfC"/>
    <property type="match status" value="1"/>
</dbReference>
<feature type="domain" description="Pilus assembly protein C-terminal" evidence="2">
    <location>
        <begin position="730"/>
        <end position="825"/>
    </location>
</feature>
<evidence type="ECO:0000259" key="2">
    <source>
        <dbReference type="Pfam" id="PF15976"/>
    </source>
</evidence>
<name>A0A267AQ26_PSEFR</name>